<accession>A0A6H0TN49</accession>
<dbReference type="AlphaFoldDB" id="A0A6H0TN49"/>
<keyword evidence="1" id="KW-0282">Flagellum</keyword>
<evidence type="ECO:0000313" key="2">
    <source>
        <dbReference type="Proteomes" id="UP000501374"/>
    </source>
</evidence>
<dbReference type="RefSeq" id="WP_172555205.1">
    <property type="nucleotide sequence ID" value="NZ_CP035727.2"/>
</dbReference>
<dbReference type="EMBL" id="CP035727">
    <property type="protein sequence ID" value="QIW21380.1"/>
    <property type="molecule type" value="Genomic_DNA"/>
</dbReference>
<dbReference type="NCBIfam" id="NF038110">
    <property type="entry name" value="Lys_methyl_FliB"/>
    <property type="match status" value="1"/>
</dbReference>
<dbReference type="Proteomes" id="UP000501374">
    <property type="component" value="Chromosome"/>
</dbReference>
<reference evidence="2" key="1">
    <citation type="submission" date="2019-02" db="EMBL/GenBank/DDBJ databases">
        <title>Structural and Functional analysis of Lanthipeptide from Bacillus thuringiensis serovar andalousiensis B23193.</title>
        <authorList>
            <person name="Andreeva J.V."/>
            <person name="Grigoreva A."/>
        </authorList>
    </citation>
    <scope>NUCLEOTIDE SEQUENCE [LARGE SCALE GENOMIC DNA]</scope>
    <source>
        <strain evidence="2">B23193</strain>
    </source>
</reference>
<dbReference type="GO" id="GO:0008168">
    <property type="term" value="F:methyltransferase activity"/>
    <property type="evidence" value="ECO:0007669"/>
    <property type="project" value="UniProtKB-KW"/>
</dbReference>
<keyword evidence="1" id="KW-0969">Cilium</keyword>
<dbReference type="GO" id="GO:0032259">
    <property type="term" value="P:methylation"/>
    <property type="evidence" value="ECO:0007669"/>
    <property type="project" value="UniProtKB-KW"/>
</dbReference>
<gene>
    <name evidence="1" type="primary">fliB</name>
    <name evidence="1" type="ORF">EVG22_24435</name>
</gene>
<protein>
    <submittedName>
        <fullName evidence="1">Flagellin lysine-N-methylase</fullName>
        <ecNumber evidence="1">2.1.1.-</ecNumber>
    </submittedName>
</protein>
<dbReference type="EC" id="2.1.1.-" evidence="1"/>
<keyword evidence="1" id="KW-0489">Methyltransferase</keyword>
<evidence type="ECO:0000313" key="1">
    <source>
        <dbReference type="EMBL" id="QIW21380.1"/>
    </source>
</evidence>
<keyword evidence="1" id="KW-0808">Transferase</keyword>
<sequence length="403" mass="47837">MKNNFWIANYLSTFSCIGSKCEDTCCKNWKIYVDKEHYDLYHNLEDKETKKNIQQSIDRNPKNLSDDSYGIMQLTSSNTCPFLTEQNLCKIHMQYGPEALCKTCRYYPRETTKLNEEYYQTGDLSCPEMARLILLSKTNINWKRTTDTEDYHSLIKSQHEINRNYVKHVHAIFMDILSRKHHSLTKRLWLIGVFIEELSVWTQKNDKKSMKLACKKVEELQKYTPTNYLEIKMPVFIQGISNIAHAENSQAILNNRFRECLILFQEGMQIHVKKKYTLQDILKHYHNIFSKHHQPFMSSRNYILENYCRYYFMKNLFPYNIQSLVKEYLLFILHFSILQFLLIGISASPQRIGEDIIVQLFQSYSKNFEHNGSYLETYILGFLNHFPKDVSAFNKCISILLSN</sequence>
<name>A0A6H0TN49_BACTU</name>
<dbReference type="PROSITE" id="PS51257">
    <property type="entry name" value="PROKAR_LIPOPROTEIN"/>
    <property type="match status" value="1"/>
</dbReference>
<proteinExistence type="predicted"/>
<keyword evidence="1" id="KW-0966">Cell projection</keyword>
<organism evidence="1 2">
    <name type="scientific">Bacillus thuringiensis serovar andalousiensis</name>
    <dbReference type="NCBI Taxonomy" id="257985"/>
    <lineage>
        <taxon>Bacteria</taxon>
        <taxon>Bacillati</taxon>
        <taxon>Bacillota</taxon>
        <taxon>Bacilli</taxon>
        <taxon>Bacillales</taxon>
        <taxon>Bacillaceae</taxon>
        <taxon>Bacillus</taxon>
        <taxon>Bacillus cereus group</taxon>
    </lineage>
</organism>